<dbReference type="GO" id="GO:0008270">
    <property type="term" value="F:zinc ion binding"/>
    <property type="evidence" value="ECO:0007669"/>
    <property type="project" value="InterPro"/>
</dbReference>
<dbReference type="EMBL" id="BN001306">
    <property type="protein sequence ID" value="CBF84236.1"/>
    <property type="molecule type" value="Genomic_DNA"/>
</dbReference>
<protein>
    <recommendedName>
        <fullName evidence="9">Xylanolytic transcriptional activator xlnR</fullName>
    </recommendedName>
    <alternativeName>
        <fullName evidence="10">Xylanase regulator</fullName>
    </alternativeName>
</protein>
<evidence type="ECO:0000313" key="14">
    <source>
        <dbReference type="Proteomes" id="UP000000560"/>
    </source>
</evidence>
<dbReference type="Pfam" id="PF04082">
    <property type="entry name" value="Fungal_trans"/>
    <property type="match status" value="1"/>
</dbReference>
<evidence type="ECO:0000256" key="5">
    <source>
        <dbReference type="ARBA" id="ARBA00023159"/>
    </source>
</evidence>
<proteinExistence type="inferred from homology"/>
<keyword evidence="1" id="KW-0479">Metal-binding</keyword>
<evidence type="ECO:0000256" key="1">
    <source>
        <dbReference type="ARBA" id="ARBA00022723"/>
    </source>
</evidence>
<reference evidence="14" key="2">
    <citation type="journal article" date="2009" name="Fungal Genet. Biol.">
        <title>The 2008 update of the Aspergillus nidulans genome annotation: a community effort.</title>
        <authorList>
            <person name="Wortman J.R."/>
            <person name="Gilsenan J.M."/>
            <person name="Joardar V."/>
            <person name="Deegan J."/>
            <person name="Clutterbuck J."/>
            <person name="Andersen M.R."/>
            <person name="Archer D."/>
            <person name="Bencina M."/>
            <person name="Braus G."/>
            <person name="Coutinho P."/>
            <person name="von Dohren H."/>
            <person name="Doonan J."/>
            <person name="Driessen A.J."/>
            <person name="Durek P."/>
            <person name="Espeso E."/>
            <person name="Fekete E."/>
            <person name="Flipphi M."/>
            <person name="Estrada C.G."/>
            <person name="Geysens S."/>
            <person name="Goldman G."/>
            <person name="de Groot P.W."/>
            <person name="Hansen K."/>
            <person name="Harris S.D."/>
            <person name="Heinekamp T."/>
            <person name="Helmstaedt K."/>
            <person name="Henrissat B."/>
            <person name="Hofmann G."/>
            <person name="Homan T."/>
            <person name="Horio T."/>
            <person name="Horiuchi H."/>
            <person name="James S."/>
            <person name="Jones M."/>
            <person name="Karaffa L."/>
            <person name="Karanyi Z."/>
            <person name="Kato M."/>
            <person name="Keller N."/>
            <person name="Kelly D.E."/>
            <person name="Kiel J.A."/>
            <person name="Kim J.M."/>
            <person name="van der Klei I.J."/>
            <person name="Klis F.M."/>
            <person name="Kovalchuk A."/>
            <person name="Krasevec N."/>
            <person name="Kubicek C.P."/>
            <person name="Liu B."/>
            <person name="Maccabe A."/>
            <person name="Meyer V."/>
            <person name="Mirabito P."/>
            <person name="Miskei M."/>
            <person name="Mos M."/>
            <person name="Mullins J."/>
            <person name="Nelson D.R."/>
            <person name="Nielsen J."/>
            <person name="Oakley B.R."/>
            <person name="Osmani S.A."/>
            <person name="Pakula T."/>
            <person name="Paszewski A."/>
            <person name="Paulsen I."/>
            <person name="Pilsyk S."/>
            <person name="Pocsi I."/>
            <person name="Punt P.J."/>
            <person name="Ram A.F."/>
            <person name="Ren Q."/>
            <person name="Robellet X."/>
            <person name="Robson G."/>
            <person name="Seiboth B."/>
            <person name="van Solingen P."/>
            <person name="Specht T."/>
            <person name="Sun J."/>
            <person name="Taheri-Talesh N."/>
            <person name="Takeshita N."/>
            <person name="Ussery D."/>
            <person name="vanKuyk P.A."/>
            <person name="Visser H."/>
            <person name="van de Vondervoort P.J."/>
            <person name="de Vries R.P."/>
            <person name="Walton J."/>
            <person name="Xiang X."/>
            <person name="Xiong Y."/>
            <person name="Zeng A.P."/>
            <person name="Brandt B.W."/>
            <person name="Cornell M.J."/>
            <person name="van den Hondel C.A."/>
            <person name="Visser J."/>
            <person name="Oliver S.G."/>
            <person name="Turner G."/>
        </authorList>
    </citation>
    <scope>GENOME REANNOTATION</scope>
    <source>
        <strain evidence="14">FGSC A4 / ATCC 38163 / CBS 112.46 / NRRL 194 / M139</strain>
    </source>
</reference>
<gene>
    <name evidence="13" type="ORF">ANIA_02672</name>
</gene>
<dbReference type="PANTHER" id="PTHR47663">
    <property type="entry name" value="XYLANOLYTIC TRANSCRIPTIONAL ACTIVATOR XLNR-RELATED"/>
    <property type="match status" value="1"/>
</dbReference>
<keyword evidence="14" id="KW-1185">Reference proteome</keyword>
<dbReference type="SUPFAM" id="SSF57701">
    <property type="entry name" value="Zn2/Cys6 DNA-binding domain"/>
    <property type="match status" value="1"/>
</dbReference>
<dbReference type="VEuPathDB" id="FungiDB:AN2672"/>
<evidence type="ECO:0000256" key="2">
    <source>
        <dbReference type="ARBA" id="ARBA00022833"/>
    </source>
</evidence>
<accession>C8VKE7</accession>
<dbReference type="eggNOG" id="ENOG502SMBZ">
    <property type="taxonomic scope" value="Eukaryota"/>
</dbReference>
<evidence type="ECO:0000256" key="8">
    <source>
        <dbReference type="ARBA" id="ARBA00037990"/>
    </source>
</evidence>
<organism evidence="13 14">
    <name type="scientific">Emericella nidulans (strain FGSC A4 / ATCC 38163 / CBS 112.46 / NRRL 194 / M139)</name>
    <name type="common">Aspergillus nidulans</name>
    <dbReference type="NCBI Taxonomy" id="227321"/>
    <lineage>
        <taxon>Eukaryota</taxon>
        <taxon>Fungi</taxon>
        <taxon>Dikarya</taxon>
        <taxon>Ascomycota</taxon>
        <taxon>Pezizomycotina</taxon>
        <taxon>Eurotiomycetes</taxon>
        <taxon>Eurotiomycetidae</taxon>
        <taxon>Eurotiales</taxon>
        <taxon>Aspergillaceae</taxon>
        <taxon>Aspergillus</taxon>
        <taxon>Aspergillus subgen. Nidulantes</taxon>
    </lineage>
</organism>
<evidence type="ECO:0000256" key="7">
    <source>
        <dbReference type="ARBA" id="ARBA00023242"/>
    </source>
</evidence>
<evidence type="ECO:0000256" key="6">
    <source>
        <dbReference type="ARBA" id="ARBA00023163"/>
    </source>
</evidence>
<dbReference type="OrthoDB" id="5365785at2759"/>
<evidence type="ECO:0000256" key="4">
    <source>
        <dbReference type="ARBA" id="ARBA00023125"/>
    </source>
</evidence>
<sequence length="713" mass="79349">MDKSLDRVRRACDRCNTSRTRCSGDLPCRRCDKLNYACQYERAVKKRGPKPRSQSSTHQARRSANAGIRVRTYPSPVSTASGKSLPGSDRGSPCAKSERVENGSCPNTPVRADGLYFSANVQDDHLYLDKATTEGSVTSIPNRTHFPLNLSSVAMSSHKIYSTPSCRYPCLNPVLPLLQGTMTAEDACKLLDIYFADPETGGSISGCPYVLSPIIRVQSLLRETNPRPVSPALLMIILWCASHTAHLGIFSDSSTRLRVTQRLYFLSMKLLRARDCETWHQAAETAPRWIWLTVPPVGECVPLSDMPLYGTSVDTGPSAVCDGKVEQGVDDVLSYVLLTCVVSVTEFKDEALTWWNKAVRLVKRLGFHSEARIAENTPSWQQMSLTAREEQEERRRAFWLVYSLDRHLALSYNEPLHILDRECQVLCPLPERVWQNLDKIPLEDIPPRVFGPPTCITGTTFFEYFLPLMAILGDIIELRSRNQHPRLRGFDGSYLTGTVETALADCEYSLHVLQAVKESTKICSNELFMLPNPPSFSGSPSRASSTKTELRRVEVAVAYGQYLIQVLHILLHRGWDLVTVGLFDASCAPLAYTAHSVAAGYTINQILNLDQDLSFIPFVFGTYLFHGSLDFLSVVHQISQAGAIDLAKQGCGAVLHAHEVALKTLDTSFQVGHKGKRLSSQTILYSMICEDISPRNTTRAKMAQNGYRTGSYL</sequence>
<evidence type="ECO:0000259" key="12">
    <source>
        <dbReference type="PROSITE" id="PS50048"/>
    </source>
</evidence>
<keyword evidence="4" id="KW-0238">DNA-binding</keyword>
<dbReference type="SMART" id="SM00066">
    <property type="entry name" value="GAL4"/>
    <property type="match status" value="1"/>
</dbReference>
<dbReference type="InParanoid" id="C8VKE7"/>
<dbReference type="InterPro" id="IPR007219">
    <property type="entry name" value="XnlR_reg_dom"/>
</dbReference>
<dbReference type="PROSITE" id="PS50048">
    <property type="entry name" value="ZN2_CY6_FUNGAL_2"/>
    <property type="match status" value="1"/>
</dbReference>
<dbReference type="Gene3D" id="4.10.240.10">
    <property type="entry name" value="Zn(2)-C6 fungal-type DNA-binding domain"/>
    <property type="match status" value="1"/>
</dbReference>
<dbReference type="InterPro" id="IPR036864">
    <property type="entry name" value="Zn2-C6_fun-type_DNA-bd_sf"/>
</dbReference>
<name>C8VKE7_EMENI</name>
<dbReference type="InterPro" id="IPR001138">
    <property type="entry name" value="Zn2Cys6_DnaBD"/>
</dbReference>
<dbReference type="GO" id="GO:0000981">
    <property type="term" value="F:DNA-binding transcription factor activity, RNA polymerase II-specific"/>
    <property type="evidence" value="ECO:0007669"/>
    <property type="project" value="InterPro"/>
</dbReference>
<dbReference type="CDD" id="cd12148">
    <property type="entry name" value="fungal_TF_MHR"/>
    <property type="match status" value="1"/>
</dbReference>
<evidence type="ECO:0000256" key="10">
    <source>
        <dbReference type="ARBA" id="ARBA00041954"/>
    </source>
</evidence>
<dbReference type="CDD" id="cd00067">
    <property type="entry name" value="GAL4"/>
    <property type="match status" value="1"/>
</dbReference>
<keyword evidence="2" id="KW-0862">Zinc</keyword>
<evidence type="ECO:0000256" key="9">
    <source>
        <dbReference type="ARBA" id="ARBA00040261"/>
    </source>
</evidence>
<feature type="domain" description="Zn(2)-C6 fungal-type" evidence="12">
    <location>
        <begin position="11"/>
        <end position="40"/>
    </location>
</feature>
<dbReference type="KEGG" id="ani:ANIA_02672"/>
<dbReference type="PANTHER" id="PTHR47663:SF1">
    <property type="entry name" value="XYLANOLYTIC TRANSCRIPTIONAL ACTIVATOR XLNR-RELATED"/>
    <property type="match status" value="1"/>
</dbReference>
<keyword evidence="3" id="KW-0805">Transcription regulation</keyword>
<dbReference type="RefSeq" id="XP_050468570.1">
    <property type="nucleotide sequence ID" value="XM_050612677.1"/>
</dbReference>
<dbReference type="SMART" id="SM00906">
    <property type="entry name" value="Fungal_trans"/>
    <property type="match status" value="1"/>
</dbReference>
<keyword evidence="7" id="KW-0539">Nucleus</keyword>
<dbReference type="HOGENOM" id="CLU_006123_0_1_1"/>
<dbReference type="GeneID" id="2874526"/>
<keyword evidence="6" id="KW-0804">Transcription</keyword>
<dbReference type="Proteomes" id="UP000000560">
    <property type="component" value="Chromosome VI"/>
</dbReference>
<dbReference type="InterPro" id="IPR051439">
    <property type="entry name" value="XlnR/Xlr1"/>
</dbReference>
<dbReference type="Pfam" id="PF00172">
    <property type="entry name" value="Zn_clus"/>
    <property type="match status" value="1"/>
</dbReference>
<dbReference type="GO" id="GO:0003677">
    <property type="term" value="F:DNA binding"/>
    <property type="evidence" value="ECO:0007669"/>
    <property type="project" value="UniProtKB-KW"/>
</dbReference>
<comment type="similarity">
    <text evidence="8">Belongs to the xlnR/xlr1 family.</text>
</comment>
<feature type="region of interest" description="Disordered" evidence="11">
    <location>
        <begin position="43"/>
        <end position="106"/>
    </location>
</feature>
<evidence type="ECO:0000256" key="11">
    <source>
        <dbReference type="SAM" id="MobiDB-lite"/>
    </source>
</evidence>
<evidence type="ECO:0000256" key="3">
    <source>
        <dbReference type="ARBA" id="ARBA00023015"/>
    </source>
</evidence>
<dbReference type="AlphaFoldDB" id="C8VKE7"/>
<keyword evidence="5" id="KW-0010">Activator</keyword>
<reference evidence="14" key="1">
    <citation type="journal article" date="2005" name="Nature">
        <title>Sequencing of Aspergillus nidulans and comparative analysis with A. fumigatus and A. oryzae.</title>
        <authorList>
            <person name="Galagan J.E."/>
            <person name="Calvo S.E."/>
            <person name="Cuomo C."/>
            <person name="Ma L.J."/>
            <person name="Wortman J.R."/>
            <person name="Batzoglou S."/>
            <person name="Lee S.I."/>
            <person name="Basturkmen M."/>
            <person name="Spevak C.C."/>
            <person name="Clutterbuck J."/>
            <person name="Kapitonov V."/>
            <person name="Jurka J."/>
            <person name="Scazzocchio C."/>
            <person name="Farman M."/>
            <person name="Butler J."/>
            <person name="Purcell S."/>
            <person name="Harris S."/>
            <person name="Braus G.H."/>
            <person name="Draht O."/>
            <person name="Busch S."/>
            <person name="D'Enfert C."/>
            <person name="Bouchier C."/>
            <person name="Goldman G.H."/>
            <person name="Bell-Pedersen D."/>
            <person name="Griffiths-Jones S."/>
            <person name="Doonan J.H."/>
            <person name="Yu J."/>
            <person name="Vienken K."/>
            <person name="Pain A."/>
            <person name="Freitag M."/>
            <person name="Selker E.U."/>
            <person name="Archer D.B."/>
            <person name="Penalva M.A."/>
            <person name="Oakley B.R."/>
            <person name="Momany M."/>
            <person name="Tanaka T."/>
            <person name="Kumagai T."/>
            <person name="Asai K."/>
            <person name="Machida M."/>
            <person name="Nierman W.C."/>
            <person name="Denning D.W."/>
            <person name="Caddick M."/>
            <person name="Hynes M."/>
            <person name="Paoletti M."/>
            <person name="Fischer R."/>
            <person name="Miller B."/>
            <person name="Dyer P."/>
            <person name="Sachs M.S."/>
            <person name="Osmani S.A."/>
            <person name="Birren B.W."/>
        </authorList>
    </citation>
    <scope>NUCLEOTIDE SEQUENCE [LARGE SCALE GENOMIC DNA]</scope>
    <source>
        <strain evidence="14">FGSC A4 / ATCC 38163 / CBS 112.46 / NRRL 194 / M139</strain>
    </source>
</reference>
<evidence type="ECO:0000313" key="13">
    <source>
        <dbReference type="EMBL" id="CBF84236.1"/>
    </source>
</evidence>
<dbReference type="GO" id="GO:0006351">
    <property type="term" value="P:DNA-templated transcription"/>
    <property type="evidence" value="ECO:0007669"/>
    <property type="project" value="InterPro"/>
</dbReference>